<keyword evidence="12" id="KW-1133">Transmembrane helix</keyword>
<keyword evidence="4 10" id="KW-0349">Heme</keyword>
<dbReference type="GO" id="GO:0008395">
    <property type="term" value="F:steroid hydroxylase activity"/>
    <property type="evidence" value="ECO:0007669"/>
    <property type="project" value="TreeGrafter"/>
</dbReference>
<evidence type="ECO:0000313" key="13">
    <source>
        <dbReference type="EMBL" id="KAK7104890.1"/>
    </source>
</evidence>
<keyword evidence="12" id="KW-0472">Membrane</keyword>
<keyword evidence="7 11" id="KW-0560">Oxidoreductase</keyword>
<dbReference type="InterPro" id="IPR001128">
    <property type="entry name" value="Cyt_P450"/>
</dbReference>
<keyword evidence="5 10" id="KW-0479">Metal-binding</keyword>
<evidence type="ECO:0000256" key="10">
    <source>
        <dbReference type="PIRSR" id="PIRSR602401-1"/>
    </source>
</evidence>
<evidence type="ECO:0000256" key="4">
    <source>
        <dbReference type="ARBA" id="ARBA00022617"/>
    </source>
</evidence>
<keyword evidence="11" id="KW-0503">Monooxygenase</keyword>
<dbReference type="GO" id="GO:0016705">
    <property type="term" value="F:oxidoreductase activity, acting on paired donors, with incorporation or reduction of molecular oxygen"/>
    <property type="evidence" value="ECO:0007669"/>
    <property type="project" value="InterPro"/>
</dbReference>
<dbReference type="PANTHER" id="PTHR24302">
    <property type="entry name" value="CYTOCHROME P450 FAMILY 3"/>
    <property type="match status" value="1"/>
</dbReference>
<accession>A0AAN9BKF8</accession>
<comment type="caution">
    <text evidence="13">The sequence shown here is derived from an EMBL/GenBank/DDBJ whole genome shotgun (WGS) entry which is preliminary data.</text>
</comment>
<comment type="similarity">
    <text evidence="3 11">Belongs to the cytochrome P450 family.</text>
</comment>
<dbReference type="AlphaFoldDB" id="A0AAN9BKF8"/>
<dbReference type="GO" id="GO:0020037">
    <property type="term" value="F:heme binding"/>
    <property type="evidence" value="ECO:0007669"/>
    <property type="project" value="InterPro"/>
</dbReference>
<dbReference type="EMBL" id="JBAMIC010000008">
    <property type="protein sequence ID" value="KAK7104890.1"/>
    <property type="molecule type" value="Genomic_DNA"/>
</dbReference>
<dbReference type="Proteomes" id="UP001374579">
    <property type="component" value="Unassembled WGS sequence"/>
</dbReference>
<keyword evidence="8 10" id="KW-0408">Iron</keyword>
<dbReference type="PANTHER" id="PTHR24302:SF15">
    <property type="entry name" value="FATTY-ACID PEROXYGENASE"/>
    <property type="match status" value="1"/>
</dbReference>
<evidence type="ECO:0000313" key="14">
    <source>
        <dbReference type="Proteomes" id="UP001374579"/>
    </source>
</evidence>
<dbReference type="GO" id="GO:0005789">
    <property type="term" value="C:endoplasmic reticulum membrane"/>
    <property type="evidence" value="ECO:0007669"/>
    <property type="project" value="UniProtKB-SubCell"/>
</dbReference>
<evidence type="ECO:0000256" key="11">
    <source>
        <dbReference type="RuleBase" id="RU000461"/>
    </source>
</evidence>
<comment type="cofactor">
    <cofactor evidence="10">
        <name>heme</name>
        <dbReference type="ChEBI" id="CHEBI:30413"/>
    </cofactor>
</comment>
<gene>
    <name evidence="13" type="ORF">V1264_019535</name>
</gene>
<dbReference type="FunFam" id="1.10.630.10:FF:000042">
    <property type="entry name" value="Cytochrome P450"/>
    <property type="match status" value="1"/>
</dbReference>
<dbReference type="Gene3D" id="1.10.630.10">
    <property type="entry name" value="Cytochrome P450"/>
    <property type="match status" value="1"/>
</dbReference>
<comment type="subcellular location">
    <subcellularLocation>
        <location evidence="2">Endoplasmic reticulum membrane</location>
        <topology evidence="2">Peripheral membrane protein</topology>
    </subcellularLocation>
    <subcellularLocation>
        <location evidence="1">Microsome membrane</location>
        <topology evidence="1">Peripheral membrane protein</topology>
    </subcellularLocation>
</comment>
<evidence type="ECO:0000256" key="8">
    <source>
        <dbReference type="ARBA" id="ARBA00023004"/>
    </source>
</evidence>
<feature type="binding site" description="axial binding residue" evidence="10">
    <location>
        <position position="462"/>
    </location>
    <ligand>
        <name>heme</name>
        <dbReference type="ChEBI" id="CHEBI:30413"/>
    </ligand>
    <ligandPart>
        <name>Fe</name>
        <dbReference type="ChEBI" id="CHEBI:18248"/>
    </ligandPart>
</feature>
<evidence type="ECO:0000256" key="6">
    <source>
        <dbReference type="ARBA" id="ARBA00022848"/>
    </source>
</evidence>
<evidence type="ECO:0008006" key="15">
    <source>
        <dbReference type="Google" id="ProtNLM"/>
    </source>
</evidence>
<dbReference type="PRINTS" id="PR00463">
    <property type="entry name" value="EP450I"/>
</dbReference>
<name>A0AAN9BKF8_9CAEN</name>
<evidence type="ECO:0000256" key="12">
    <source>
        <dbReference type="SAM" id="Phobius"/>
    </source>
</evidence>
<evidence type="ECO:0000256" key="9">
    <source>
        <dbReference type="ARBA" id="ARBA00043906"/>
    </source>
</evidence>
<keyword evidence="6" id="KW-0256">Endoplasmic reticulum</keyword>
<keyword evidence="14" id="KW-1185">Reference proteome</keyword>
<reference evidence="13 14" key="1">
    <citation type="submission" date="2024-02" db="EMBL/GenBank/DDBJ databases">
        <title>Chromosome-scale genome assembly of the rough periwinkle Littorina saxatilis.</title>
        <authorList>
            <person name="De Jode A."/>
            <person name="Faria R."/>
            <person name="Formenti G."/>
            <person name="Sims Y."/>
            <person name="Smith T.P."/>
            <person name="Tracey A."/>
            <person name="Wood J.M.D."/>
            <person name="Zagrodzka Z.B."/>
            <person name="Johannesson K."/>
            <person name="Butlin R.K."/>
            <person name="Leder E.H."/>
        </authorList>
    </citation>
    <scope>NUCLEOTIDE SEQUENCE [LARGE SCALE GENOMIC DNA]</scope>
    <source>
        <strain evidence="13">Snail1</strain>
        <tissue evidence="13">Muscle</tissue>
    </source>
</reference>
<evidence type="ECO:0000256" key="3">
    <source>
        <dbReference type="ARBA" id="ARBA00010617"/>
    </source>
</evidence>
<feature type="transmembrane region" description="Helical" evidence="12">
    <location>
        <begin position="226"/>
        <end position="249"/>
    </location>
</feature>
<evidence type="ECO:0000256" key="1">
    <source>
        <dbReference type="ARBA" id="ARBA00004174"/>
    </source>
</evidence>
<protein>
    <recommendedName>
        <fullName evidence="15">Cytochrome P450</fullName>
    </recommendedName>
</protein>
<comment type="function">
    <text evidence="9">Cytochromes P450 are a group of heme-thiolate monooxygenases. They oxidize a variety of structurally unrelated compounds, including steroids, fatty acids, and xenobiotics.</text>
</comment>
<dbReference type="InterPro" id="IPR002401">
    <property type="entry name" value="Cyt_P450_E_grp-I"/>
</dbReference>
<evidence type="ECO:0000256" key="2">
    <source>
        <dbReference type="ARBA" id="ARBA00004406"/>
    </source>
</evidence>
<dbReference type="GO" id="GO:0005506">
    <property type="term" value="F:iron ion binding"/>
    <property type="evidence" value="ECO:0007669"/>
    <property type="project" value="InterPro"/>
</dbReference>
<dbReference type="CDD" id="cd11055">
    <property type="entry name" value="CYP3A-like"/>
    <property type="match status" value="1"/>
</dbReference>
<evidence type="ECO:0000256" key="5">
    <source>
        <dbReference type="ARBA" id="ARBA00022723"/>
    </source>
</evidence>
<organism evidence="13 14">
    <name type="scientific">Littorina saxatilis</name>
    <dbReference type="NCBI Taxonomy" id="31220"/>
    <lineage>
        <taxon>Eukaryota</taxon>
        <taxon>Metazoa</taxon>
        <taxon>Spiralia</taxon>
        <taxon>Lophotrochozoa</taxon>
        <taxon>Mollusca</taxon>
        <taxon>Gastropoda</taxon>
        <taxon>Caenogastropoda</taxon>
        <taxon>Littorinimorpha</taxon>
        <taxon>Littorinoidea</taxon>
        <taxon>Littorinidae</taxon>
        <taxon>Littorina</taxon>
    </lineage>
</organism>
<dbReference type="SUPFAM" id="SSF48264">
    <property type="entry name" value="Cytochrome P450"/>
    <property type="match status" value="1"/>
</dbReference>
<dbReference type="InterPro" id="IPR017972">
    <property type="entry name" value="Cyt_P450_CS"/>
</dbReference>
<sequence length="519" mass="58979">MEILGLVDIPLWLLLLLMLAALLYVYGTWTHSTWSSIGLPGPKPWPLVGNTREVMETSQFRVYSEWKQKYGKIYGFFFGVGPVLVVHDLDMLREIMVKHFNNFGDRNLVRGMRPPDIDKGLFFAGGTAWKRIRNMMTPTFSGSKLKLMSHYINRCSNLLTKNIEQKVRTDQDIDVKDVFGSYTMDVIAGTAFGLETNSQTEEGEPFVVHCKALFENMTRGGSLRSMIYFVTMFPFMGPWLGKVAVSFFYNEHALFFINAMQQMIQNRREQEPSEQKTADLLQMLVDAEADSDQITDSADQSDNTKSHRRMTKGEIIGQGFIVMIAGYETTATTLQYLTYNLTRCPEVQEKIYQEIRDNIGDEDPTYENVSTLKYLEAAIRESLRLFPPVPAIDRKALETVTINGITIPAGCGVIIPIHSLMHDPDIFPEPEKFLPERFLEENRSKLDPLAAELPFGYGPRQCIGMRLAMIEVKFAAVRIYRAFRFFKCDSTPEKINLGKAFGLAIPDVPIKVKAECRAA</sequence>
<dbReference type="Pfam" id="PF00067">
    <property type="entry name" value="p450"/>
    <property type="match status" value="1"/>
</dbReference>
<dbReference type="PRINTS" id="PR00385">
    <property type="entry name" value="P450"/>
</dbReference>
<keyword evidence="6" id="KW-0492">Microsome</keyword>
<dbReference type="InterPro" id="IPR050705">
    <property type="entry name" value="Cytochrome_P450_3A"/>
</dbReference>
<evidence type="ECO:0000256" key="7">
    <source>
        <dbReference type="ARBA" id="ARBA00023002"/>
    </source>
</evidence>
<keyword evidence="12" id="KW-0812">Transmembrane</keyword>
<feature type="transmembrane region" description="Helical" evidence="12">
    <location>
        <begin position="12"/>
        <end position="29"/>
    </location>
</feature>
<dbReference type="PROSITE" id="PS00086">
    <property type="entry name" value="CYTOCHROME_P450"/>
    <property type="match status" value="1"/>
</dbReference>
<proteinExistence type="inferred from homology"/>
<dbReference type="InterPro" id="IPR036396">
    <property type="entry name" value="Cyt_P450_sf"/>
</dbReference>